<feature type="domain" description="Disintegrin" evidence="2">
    <location>
        <begin position="287"/>
        <end position="384"/>
    </location>
</feature>
<dbReference type="PROSITE" id="PS50214">
    <property type="entry name" value="DISINTEGRIN_2"/>
    <property type="match status" value="1"/>
</dbReference>
<comment type="caution">
    <text evidence="1">Lacks conserved residue(s) required for the propagation of feature annotation.</text>
</comment>
<evidence type="ECO:0000313" key="3">
    <source>
        <dbReference type="EMBL" id="GFY63205.1"/>
    </source>
</evidence>
<gene>
    <name evidence="3" type="primary">AVEN_9533_1</name>
    <name evidence="3" type="ORF">TNIN_278381</name>
</gene>
<evidence type="ECO:0000313" key="4">
    <source>
        <dbReference type="Proteomes" id="UP000886998"/>
    </source>
</evidence>
<dbReference type="Gene3D" id="4.10.70.10">
    <property type="entry name" value="Disintegrin domain"/>
    <property type="match status" value="1"/>
</dbReference>
<dbReference type="InterPro" id="IPR001762">
    <property type="entry name" value="Disintegrin_dom"/>
</dbReference>
<dbReference type="InterPro" id="IPR036436">
    <property type="entry name" value="Disintegrin_dom_sf"/>
</dbReference>
<dbReference type="GO" id="GO:0006509">
    <property type="term" value="P:membrane protein ectodomain proteolysis"/>
    <property type="evidence" value="ECO:0007669"/>
    <property type="project" value="TreeGrafter"/>
</dbReference>
<proteinExistence type="predicted"/>
<sequence length="563" mass="64224">MDSSHSHSCKREEEKIKCYESGKEKKRNNLSFFRTSILSDSGVLHDESKINHPEENYADNSSCHIELVSDASHFVNEHKANVMEAVREMLIITLQANHILNQVDLDKNEKPDNISLKISHIILNAFEEDEDGNSTDERQVMDKKIEEFQSRPQNHCMSILFISEQLTKDEPVTVAYAGGVCKCGEHENPPKNVAVINTKSSSNSNETLQMLSWRMTEVIGQLMGSLEEDCEYWSNNSSEKDLSSSLSECRRENMKRTLTVQGSCLNKDEKDTNSTTKETEKKTEKKEKHCGDGFVDHGEECDCGKDCKKKFSCCNPPGEAKECTFNKTRGHRCDWSDSCCTMTCNLTPKSWNQYCGKGDPKCGPPNAVCDGSSHKCSVSHYDVKAYNGRRCNLDSRRQIGSGTCKDGFCNSTVCKDNGLQDCICHHRSRHECKVCCMKDGDGGKCQPVERFGLKSDESRYFLRDFGTPCKRKFNYHCNEINRSLLNSLLGIKIKMSSTRQVECVKIVTLTSERRGRCSLRRLRLFVKKNEAIFHYSAFFRSKMATVAFVLWNFYWKIFSYELF</sequence>
<dbReference type="OrthoDB" id="6437438at2759"/>
<dbReference type="GO" id="GO:0004222">
    <property type="term" value="F:metalloendopeptidase activity"/>
    <property type="evidence" value="ECO:0007669"/>
    <property type="project" value="TreeGrafter"/>
</dbReference>
<reference evidence="3" key="1">
    <citation type="submission" date="2020-08" db="EMBL/GenBank/DDBJ databases">
        <title>Multicomponent nature underlies the extraordinary mechanical properties of spider dragline silk.</title>
        <authorList>
            <person name="Kono N."/>
            <person name="Nakamura H."/>
            <person name="Mori M."/>
            <person name="Yoshida Y."/>
            <person name="Ohtoshi R."/>
            <person name="Malay A.D."/>
            <person name="Moran D.A.P."/>
            <person name="Tomita M."/>
            <person name="Numata K."/>
            <person name="Arakawa K."/>
        </authorList>
    </citation>
    <scope>NUCLEOTIDE SEQUENCE</scope>
</reference>
<protein>
    <submittedName>
        <fullName evidence="3">Disintegrin domain-containing protein</fullName>
    </submittedName>
</protein>
<name>A0A8X6XZG6_9ARAC</name>
<evidence type="ECO:0000259" key="2">
    <source>
        <dbReference type="PROSITE" id="PS50214"/>
    </source>
</evidence>
<dbReference type="PANTHER" id="PTHR45702">
    <property type="entry name" value="ADAM10/ADAM17 METALLOPEPTIDASE FAMILY MEMBER"/>
    <property type="match status" value="1"/>
</dbReference>
<dbReference type="EMBL" id="BMAV01014653">
    <property type="protein sequence ID" value="GFY63205.1"/>
    <property type="molecule type" value="Genomic_DNA"/>
</dbReference>
<accession>A0A8X6XZG6</accession>
<dbReference type="GO" id="GO:0005886">
    <property type="term" value="C:plasma membrane"/>
    <property type="evidence" value="ECO:0007669"/>
    <property type="project" value="TreeGrafter"/>
</dbReference>
<keyword evidence="4" id="KW-1185">Reference proteome</keyword>
<organism evidence="3 4">
    <name type="scientific">Trichonephila inaurata madagascariensis</name>
    <dbReference type="NCBI Taxonomy" id="2747483"/>
    <lineage>
        <taxon>Eukaryota</taxon>
        <taxon>Metazoa</taxon>
        <taxon>Ecdysozoa</taxon>
        <taxon>Arthropoda</taxon>
        <taxon>Chelicerata</taxon>
        <taxon>Arachnida</taxon>
        <taxon>Araneae</taxon>
        <taxon>Araneomorphae</taxon>
        <taxon>Entelegynae</taxon>
        <taxon>Araneoidea</taxon>
        <taxon>Nephilidae</taxon>
        <taxon>Trichonephila</taxon>
        <taxon>Trichonephila inaurata</taxon>
    </lineage>
</organism>
<dbReference type="Proteomes" id="UP000886998">
    <property type="component" value="Unassembled WGS sequence"/>
</dbReference>
<dbReference type="AlphaFoldDB" id="A0A8X6XZG6"/>
<comment type="caution">
    <text evidence="3">The sequence shown here is derived from an EMBL/GenBank/DDBJ whole genome shotgun (WGS) entry which is preliminary data.</text>
</comment>
<evidence type="ECO:0000256" key="1">
    <source>
        <dbReference type="PROSITE-ProRule" id="PRU00068"/>
    </source>
</evidence>
<dbReference type="PANTHER" id="PTHR45702:SF2">
    <property type="entry name" value="KUZBANIAN, ISOFORM A"/>
    <property type="match status" value="1"/>
</dbReference>
<dbReference type="InterPro" id="IPR051489">
    <property type="entry name" value="ADAM_Metalloproteinase"/>
</dbReference>